<accession>A0A060Z2A0</accession>
<feature type="compositionally biased region" description="Polar residues" evidence="1">
    <location>
        <begin position="99"/>
        <end position="112"/>
    </location>
</feature>
<name>A0A060Z2A0_ONCMY</name>
<evidence type="ECO:0000256" key="1">
    <source>
        <dbReference type="SAM" id="MobiDB-lite"/>
    </source>
</evidence>
<reference evidence="2" key="1">
    <citation type="journal article" date="2014" name="Nat. Commun.">
        <title>The rainbow trout genome provides novel insights into evolution after whole-genome duplication in vertebrates.</title>
        <authorList>
            <person name="Berthelot C."/>
            <person name="Brunet F."/>
            <person name="Chalopin D."/>
            <person name="Juanchich A."/>
            <person name="Bernard M."/>
            <person name="Noel B."/>
            <person name="Bento P."/>
            <person name="Da Silva C."/>
            <person name="Labadie K."/>
            <person name="Alberti A."/>
            <person name="Aury J.M."/>
            <person name="Louis A."/>
            <person name="Dehais P."/>
            <person name="Bardou P."/>
            <person name="Montfort J."/>
            <person name="Klopp C."/>
            <person name="Cabau C."/>
            <person name="Gaspin C."/>
            <person name="Thorgaard G.H."/>
            <person name="Boussaha M."/>
            <person name="Quillet E."/>
            <person name="Guyomard R."/>
            <person name="Galiana D."/>
            <person name="Bobe J."/>
            <person name="Volff J.N."/>
            <person name="Genet C."/>
            <person name="Wincker P."/>
            <person name="Jaillon O."/>
            <person name="Roest Crollius H."/>
            <person name="Guiguen Y."/>
        </authorList>
    </citation>
    <scope>NUCLEOTIDE SEQUENCE [LARGE SCALE GENOMIC DNA]</scope>
</reference>
<evidence type="ECO:0000313" key="2">
    <source>
        <dbReference type="EMBL" id="CDQ97997.1"/>
    </source>
</evidence>
<sequence length="306" mass="32759">MTLLSVCLCYYFFIYLHYRRLLREGWLIIMSGMEWMEWYQPRGNKEEETGTGRGRREKEGHRHSLSRQAVKNTPKRVPSVTVRSPLGCGSPSLEFCQGDTPQSTPEDPSTSVTAPGVAGFMPLTEACGLGGAESGLGTLLDESPQKKLLGQKATPPPSPLLSELLKKGSLLPTSPRLVGDGDLPGNMTIAHDLQLTGSVLAGSLATGAPTLSRLLEAGPQFSTPLDSLASSTDSSSVLLTAAPPTMDSPASLHTGLSLSLPASLSLLLYCTILYYTILLYNHCPSILFILSSTPSISSVSVIRLWP</sequence>
<evidence type="ECO:0000313" key="3">
    <source>
        <dbReference type="Proteomes" id="UP000193380"/>
    </source>
</evidence>
<gene>
    <name evidence="2" type="ORF">GSONMT00014130001</name>
</gene>
<proteinExistence type="predicted"/>
<protein>
    <submittedName>
        <fullName evidence="2">Uncharacterized protein</fullName>
    </submittedName>
</protein>
<dbReference type="PaxDb" id="8022-A0A060Z2A0"/>
<dbReference type="Proteomes" id="UP000193380">
    <property type="component" value="Unassembled WGS sequence"/>
</dbReference>
<feature type="compositionally biased region" description="Basic and acidic residues" evidence="1">
    <location>
        <begin position="43"/>
        <end position="62"/>
    </location>
</feature>
<dbReference type="STRING" id="8022.A0A060Z2A0"/>
<organism evidence="2 3">
    <name type="scientific">Oncorhynchus mykiss</name>
    <name type="common">Rainbow trout</name>
    <name type="synonym">Salmo gairdneri</name>
    <dbReference type="NCBI Taxonomy" id="8022"/>
    <lineage>
        <taxon>Eukaryota</taxon>
        <taxon>Metazoa</taxon>
        <taxon>Chordata</taxon>
        <taxon>Craniata</taxon>
        <taxon>Vertebrata</taxon>
        <taxon>Euteleostomi</taxon>
        <taxon>Actinopterygii</taxon>
        <taxon>Neopterygii</taxon>
        <taxon>Teleostei</taxon>
        <taxon>Protacanthopterygii</taxon>
        <taxon>Salmoniformes</taxon>
        <taxon>Salmonidae</taxon>
        <taxon>Salmoninae</taxon>
        <taxon>Oncorhynchus</taxon>
    </lineage>
</organism>
<feature type="region of interest" description="Disordered" evidence="1">
    <location>
        <begin position="43"/>
        <end position="112"/>
    </location>
</feature>
<reference evidence="2" key="2">
    <citation type="submission" date="2014-03" db="EMBL/GenBank/DDBJ databases">
        <authorList>
            <person name="Genoscope - CEA"/>
        </authorList>
    </citation>
    <scope>NUCLEOTIDE SEQUENCE</scope>
</reference>
<dbReference type="EMBL" id="FR934247">
    <property type="protein sequence ID" value="CDQ97997.1"/>
    <property type="molecule type" value="Genomic_DNA"/>
</dbReference>
<dbReference type="AlphaFoldDB" id="A0A060Z2A0"/>